<comment type="caution">
    <text evidence="2">The sequence shown here is derived from an EMBL/GenBank/DDBJ whole genome shotgun (WGS) entry which is preliminary data.</text>
</comment>
<keyword evidence="3" id="KW-1185">Reference proteome</keyword>
<evidence type="ECO:0000313" key="2">
    <source>
        <dbReference type="EMBL" id="KAI5344118.1"/>
    </source>
</evidence>
<reference evidence="2 3" key="1">
    <citation type="journal article" date="2022" name="G3 (Bethesda)">
        <title>Whole-genome sequence and methylome profiling of the almond [Prunus dulcis (Mill.) D.A. Webb] cultivar 'Nonpareil'.</title>
        <authorList>
            <person name="D'Amico-Willman K.M."/>
            <person name="Ouma W.Z."/>
            <person name="Meulia T."/>
            <person name="Sideli G.M."/>
            <person name="Gradziel T.M."/>
            <person name="Fresnedo-Ramirez J."/>
        </authorList>
    </citation>
    <scope>NUCLEOTIDE SEQUENCE [LARGE SCALE GENOMIC DNA]</scope>
    <source>
        <strain evidence="2">Clone GOH B32 T37-40</strain>
    </source>
</reference>
<accession>A0AAD4WIG2</accession>
<dbReference type="AlphaFoldDB" id="A0AAD4WIG2"/>
<dbReference type="Proteomes" id="UP001054821">
    <property type="component" value="Chromosome 2"/>
</dbReference>
<organism evidence="2 3">
    <name type="scientific">Prunus dulcis</name>
    <name type="common">Almond</name>
    <name type="synonym">Amygdalus dulcis</name>
    <dbReference type="NCBI Taxonomy" id="3755"/>
    <lineage>
        <taxon>Eukaryota</taxon>
        <taxon>Viridiplantae</taxon>
        <taxon>Streptophyta</taxon>
        <taxon>Embryophyta</taxon>
        <taxon>Tracheophyta</taxon>
        <taxon>Spermatophyta</taxon>
        <taxon>Magnoliopsida</taxon>
        <taxon>eudicotyledons</taxon>
        <taxon>Gunneridae</taxon>
        <taxon>Pentapetalae</taxon>
        <taxon>rosids</taxon>
        <taxon>fabids</taxon>
        <taxon>Rosales</taxon>
        <taxon>Rosaceae</taxon>
        <taxon>Amygdaloideae</taxon>
        <taxon>Amygdaleae</taxon>
        <taxon>Prunus</taxon>
    </lineage>
</organism>
<proteinExistence type="predicted"/>
<protein>
    <submittedName>
        <fullName evidence="2">Uncharacterized protein</fullName>
    </submittedName>
</protein>
<sequence length="203" mass="22676">MPSLQGSKAKGSSREENRNCHNSPSLLEWTLNGRLHLRQLLQQKHPSATHGEIHELNLFAERQNRSRTIHSLRMPEPCRTTDALPKPRSTHKIPSGQPCRTARESTKFSSKLPLPNGGLIPAPLEFSTPLPNGKGYTIGEDTLTEPEKTLANNFFNHPCRMARAAQQEESSPKPLECPLPIGTSLNYENLRQLSSCRLAQTRS</sequence>
<dbReference type="EMBL" id="JAJFAZ020000002">
    <property type="protein sequence ID" value="KAI5344118.1"/>
    <property type="molecule type" value="Genomic_DNA"/>
</dbReference>
<evidence type="ECO:0000313" key="3">
    <source>
        <dbReference type="Proteomes" id="UP001054821"/>
    </source>
</evidence>
<evidence type="ECO:0000256" key="1">
    <source>
        <dbReference type="SAM" id="MobiDB-lite"/>
    </source>
</evidence>
<feature type="region of interest" description="Disordered" evidence="1">
    <location>
        <begin position="77"/>
        <end position="102"/>
    </location>
</feature>
<name>A0AAD4WIG2_PRUDU</name>
<gene>
    <name evidence="2" type="ORF">L3X38_011995</name>
</gene>
<feature type="region of interest" description="Disordered" evidence="1">
    <location>
        <begin position="1"/>
        <end position="22"/>
    </location>
</feature>